<evidence type="ECO:0000256" key="1">
    <source>
        <dbReference type="ARBA" id="ARBA00022884"/>
    </source>
</evidence>
<evidence type="ECO:0000256" key="3">
    <source>
        <dbReference type="SAM" id="MobiDB-lite"/>
    </source>
</evidence>
<dbReference type="GO" id="GO:0030626">
    <property type="term" value="F:U12 snRNA binding"/>
    <property type="evidence" value="ECO:0007669"/>
    <property type="project" value="TreeGrafter"/>
</dbReference>
<keyword evidence="6" id="KW-1185">Reference proteome</keyword>
<reference evidence="5 6" key="1">
    <citation type="journal article" date="2024" name="BMC Genomics">
        <title>Genome assembly of redclaw crayfish (Cherax quadricarinatus) provides insights into its immune adaptation and hypoxia tolerance.</title>
        <authorList>
            <person name="Liu Z."/>
            <person name="Zheng J."/>
            <person name="Li H."/>
            <person name="Fang K."/>
            <person name="Wang S."/>
            <person name="He J."/>
            <person name="Zhou D."/>
            <person name="Weng S."/>
            <person name="Chi M."/>
            <person name="Gu Z."/>
            <person name="He J."/>
            <person name="Li F."/>
            <person name="Wang M."/>
        </authorList>
    </citation>
    <scope>NUCLEOTIDE SEQUENCE [LARGE SCALE GENOMIC DNA]</scope>
    <source>
        <strain evidence="5">ZL_2023a</strain>
    </source>
</reference>
<keyword evidence="1 2" id="KW-0694">RNA-binding</keyword>
<feature type="region of interest" description="Disordered" evidence="3">
    <location>
        <begin position="232"/>
        <end position="254"/>
    </location>
</feature>
<dbReference type="EMBL" id="JARKIK010000078">
    <property type="protein sequence ID" value="KAK8726759.1"/>
    <property type="molecule type" value="Genomic_DNA"/>
</dbReference>
<dbReference type="SUPFAM" id="SSF54928">
    <property type="entry name" value="RNA-binding domain, RBD"/>
    <property type="match status" value="1"/>
</dbReference>
<dbReference type="SMART" id="SM00360">
    <property type="entry name" value="RRM"/>
    <property type="match status" value="1"/>
</dbReference>
<evidence type="ECO:0000313" key="5">
    <source>
        <dbReference type="EMBL" id="KAK8726764.1"/>
    </source>
</evidence>
<gene>
    <name evidence="5" type="ORF">OTU49_010041</name>
</gene>
<dbReference type="InterPro" id="IPR035979">
    <property type="entry name" value="RBD_domain_sf"/>
</dbReference>
<dbReference type="EMBL" id="JARKIK010000078">
    <property type="protein sequence ID" value="KAK8726763.1"/>
    <property type="molecule type" value="Genomic_DNA"/>
</dbReference>
<dbReference type="PANTHER" id="PTHR16105:SF2">
    <property type="entry name" value="RNA-BINDING PROTEIN 41"/>
    <property type="match status" value="1"/>
</dbReference>
<dbReference type="EMBL" id="JARKIK010000078">
    <property type="protein sequence ID" value="KAK8726761.1"/>
    <property type="molecule type" value="Genomic_DNA"/>
</dbReference>
<dbReference type="EMBL" id="JARKIK010000078">
    <property type="protein sequence ID" value="KAK8726764.1"/>
    <property type="molecule type" value="Genomic_DNA"/>
</dbReference>
<feature type="domain" description="RRM" evidence="4">
    <location>
        <begin position="354"/>
        <end position="432"/>
    </location>
</feature>
<evidence type="ECO:0000259" key="4">
    <source>
        <dbReference type="PROSITE" id="PS50102"/>
    </source>
</evidence>
<dbReference type="PROSITE" id="PS50102">
    <property type="entry name" value="RRM"/>
    <property type="match status" value="1"/>
</dbReference>
<dbReference type="Pfam" id="PF00076">
    <property type="entry name" value="RRM_1"/>
    <property type="match status" value="1"/>
</dbReference>
<dbReference type="PANTHER" id="PTHR16105">
    <property type="entry name" value="RNA-BINDING REGION-CONTAINING PROTEIN 3"/>
    <property type="match status" value="1"/>
</dbReference>
<comment type="caution">
    <text evidence="5">The sequence shown here is derived from an EMBL/GenBank/DDBJ whole genome shotgun (WGS) entry which is preliminary data.</text>
</comment>
<organism evidence="5 6">
    <name type="scientific">Cherax quadricarinatus</name>
    <name type="common">Australian red claw crayfish</name>
    <dbReference type="NCBI Taxonomy" id="27406"/>
    <lineage>
        <taxon>Eukaryota</taxon>
        <taxon>Metazoa</taxon>
        <taxon>Ecdysozoa</taxon>
        <taxon>Arthropoda</taxon>
        <taxon>Crustacea</taxon>
        <taxon>Multicrustacea</taxon>
        <taxon>Malacostraca</taxon>
        <taxon>Eumalacostraca</taxon>
        <taxon>Eucarida</taxon>
        <taxon>Decapoda</taxon>
        <taxon>Pleocyemata</taxon>
        <taxon>Astacidea</taxon>
        <taxon>Parastacoidea</taxon>
        <taxon>Parastacidae</taxon>
        <taxon>Cherax</taxon>
    </lineage>
</organism>
<dbReference type="InterPro" id="IPR000504">
    <property type="entry name" value="RRM_dom"/>
</dbReference>
<name>A0AAW0WKN5_CHEQU</name>
<sequence>MASVTYNNAKKYRFLGQEEEGPEEPKTCTLREKMLKELVKKQMSTHISLEQQLNKQRDFVRTTAEESITASTSGLASYEDYKNLELFINVKQVLRSSGLSDAEIHLLLNEDTDNSSLEAPHARGERLKAIEDKLLKRQKQLESFKDKLEHFNGAVPLNRHEFEEECSVVPSRVEADKLTACLVRLQPHQDETIPANHPINHLKHLAEELFPSDTVSRDDVLPQKRKFKKSYLEGSSVKKKGKEHSNMSFLPENPKSLWDMKEMPKLIGKNKSDVERPATSCILPKDKFVDIKCNAFTINTENKSSTGTRSKPFVLTLNSSDLIPLETIKLNRKNIDELRNLDKFKNLNPGKPSSTLYIKNLSNKTSSHDLASIMGHFESNIGPKIIYRILGGRMKGQAFVTFENEEIATNALNTCNGYMLHDKPIVIEYGKK</sequence>
<dbReference type="GO" id="GO:0097157">
    <property type="term" value="F:pre-mRNA intronic binding"/>
    <property type="evidence" value="ECO:0007669"/>
    <property type="project" value="TreeGrafter"/>
</dbReference>
<dbReference type="Gene3D" id="3.30.70.330">
    <property type="match status" value="1"/>
</dbReference>
<proteinExistence type="predicted"/>
<dbReference type="GO" id="GO:0005689">
    <property type="term" value="C:U12-type spliceosomal complex"/>
    <property type="evidence" value="ECO:0007669"/>
    <property type="project" value="TreeGrafter"/>
</dbReference>
<dbReference type="InterPro" id="IPR012677">
    <property type="entry name" value="Nucleotide-bd_a/b_plait_sf"/>
</dbReference>
<protein>
    <recommendedName>
        <fullName evidence="4">RRM domain-containing protein</fullName>
    </recommendedName>
</protein>
<accession>A0AAW0WKN5</accession>
<dbReference type="Proteomes" id="UP001445076">
    <property type="component" value="Unassembled WGS sequence"/>
</dbReference>
<reference evidence="5" key="2">
    <citation type="submission" date="2024-01" db="EMBL/GenBank/DDBJ databases">
        <authorList>
            <person name="He J."/>
            <person name="Wang M."/>
            <person name="Zheng J."/>
            <person name="Liu Z."/>
        </authorList>
    </citation>
    <scope>NUCLEOTIDE SEQUENCE</scope>
    <source>
        <strain evidence="5">ZL_2023a</strain>
        <tissue evidence="5">Muscle</tissue>
    </source>
</reference>
<dbReference type="GO" id="GO:0000398">
    <property type="term" value="P:mRNA splicing, via spliceosome"/>
    <property type="evidence" value="ECO:0007669"/>
    <property type="project" value="TreeGrafter"/>
</dbReference>
<evidence type="ECO:0000313" key="6">
    <source>
        <dbReference type="Proteomes" id="UP001445076"/>
    </source>
</evidence>
<dbReference type="AlphaFoldDB" id="A0AAW0WKN5"/>
<evidence type="ECO:0000256" key="2">
    <source>
        <dbReference type="PROSITE-ProRule" id="PRU00176"/>
    </source>
</evidence>
<dbReference type="EMBL" id="JARKIK010000078">
    <property type="protein sequence ID" value="KAK8726757.1"/>
    <property type="molecule type" value="Genomic_DNA"/>
</dbReference>
<dbReference type="InterPro" id="IPR045164">
    <property type="entry name" value="RBM41/RNPC3"/>
</dbReference>